<keyword evidence="4 6" id="KW-0472">Membrane</keyword>
<dbReference type="AlphaFoldDB" id="A0A418XPF0"/>
<evidence type="ECO:0000313" key="7">
    <source>
        <dbReference type="EMBL" id="RJG14317.1"/>
    </source>
</evidence>
<evidence type="ECO:0000256" key="4">
    <source>
        <dbReference type="ARBA" id="ARBA00023136"/>
    </source>
</evidence>
<sequence>MSDLLKSSVALPLLLATSLYSVDVLAAVDSAGVLDNVLQRYATSASQWGSIMVNHATFLFWSLVMISMVWTFGFMLMRKADIGEFFAEFIRFTIFTGFFWWLLINGPAFATSIIQSLRQIGGDATGLGNSLSPSSIVDIGFEIFFRVLDQSSVWSPVDSLCGIILSVAVLVILALIGANMLVLLCSGWVLAYGGVFLLGFGGARWTSDIAINYYKSVIGVAVSLMVMVLLVGIGKSLLDQYYAQMSQGISLKEMGVILIVAIVLFYLVDKVPAMVSGIVGSASSGAVGAFGAGAVTGAASMAAAAVATGGNSLVAGATEIGGGASALKAAFTSTQANMSNATGMFAGRSNDDSSGMSQRSSGHQASSFTQAMNTGLSFAADMSANLAKGIGSAAQEKTGSVLEDFKARMAETTGGQAATAIRSNDNASQESSKEQPNEFSGDSLAGGGMSDEVAAFVNKQPYNSDAKGDA</sequence>
<feature type="transmembrane region" description="Helical" evidence="6">
    <location>
        <begin position="249"/>
        <end position="268"/>
    </location>
</feature>
<reference evidence="7 8" key="1">
    <citation type="submission" date="2018-09" db="EMBL/GenBank/DDBJ databases">
        <authorList>
            <person name="Zhu H."/>
        </authorList>
    </citation>
    <scope>NUCLEOTIDE SEQUENCE [LARGE SCALE GENOMIC DNA]</scope>
    <source>
        <strain evidence="7 8">K1S02-6</strain>
    </source>
</reference>
<evidence type="ECO:0000256" key="2">
    <source>
        <dbReference type="ARBA" id="ARBA00022692"/>
    </source>
</evidence>
<feature type="transmembrane region" description="Helical" evidence="6">
    <location>
        <begin position="160"/>
        <end position="182"/>
    </location>
</feature>
<evidence type="ECO:0000256" key="3">
    <source>
        <dbReference type="ARBA" id="ARBA00022989"/>
    </source>
</evidence>
<proteinExistence type="predicted"/>
<evidence type="ECO:0000256" key="6">
    <source>
        <dbReference type="SAM" id="Phobius"/>
    </source>
</evidence>
<dbReference type="Pfam" id="PF04610">
    <property type="entry name" value="TrbL"/>
    <property type="match status" value="1"/>
</dbReference>
<evidence type="ECO:0000256" key="1">
    <source>
        <dbReference type="ARBA" id="ARBA00004141"/>
    </source>
</evidence>
<dbReference type="Proteomes" id="UP000284021">
    <property type="component" value="Unassembled WGS sequence"/>
</dbReference>
<feature type="transmembrane region" description="Helical" evidence="6">
    <location>
        <begin position="188"/>
        <end position="205"/>
    </location>
</feature>
<evidence type="ECO:0000256" key="5">
    <source>
        <dbReference type="SAM" id="MobiDB-lite"/>
    </source>
</evidence>
<keyword evidence="2 6" id="KW-0812">Transmembrane</keyword>
<dbReference type="GO" id="GO:0030255">
    <property type="term" value="P:protein secretion by the type IV secretion system"/>
    <property type="evidence" value="ECO:0007669"/>
    <property type="project" value="InterPro"/>
</dbReference>
<feature type="compositionally biased region" description="Polar residues" evidence="5">
    <location>
        <begin position="413"/>
        <end position="430"/>
    </location>
</feature>
<gene>
    <name evidence="7" type="primary">trbL</name>
    <name evidence="7" type="ORF">D3879_03080</name>
</gene>
<organism evidence="7 8">
    <name type="scientific">Pseudomonas cavernicola</name>
    <dbReference type="NCBI Taxonomy" id="2320866"/>
    <lineage>
        <taxon>Bacteria</taxon>
        <taxon>Pseudomonadati</taxon>
        <taxon>Pseudomonadota</taxon>
        <taxon>Gammaproteobacteria</taxon>
        <taxon>Pseudomonadales</taxon>
        <taxon>Pseudomonadaceae</taxon>
        <taxon>Pseudomonas</taxon>
    </lineage>
</organism>
<accession>A0A418XPF0</accession>
<evidence type="ECO:0000313" key="8">
    <source>
        <dbReference type="Proteomes" id="UP000284021"/>
    </source>
</evidence>
<feature type="region of interest" description="Disordered" evidence="5">
    <location>
        <begin position="413"/>
        <end position="470"/>
    </location>
</feature>
<dbReference type="GO" id="GO:0016020">
    <property type="term" value="C:membrane"/>
    <property type="evidence" value="ECO:0007669"/>
    <property type="project" value="UniProtKB-SubCell"/>
</dbReference>
<dbReference type="InterPro" id="IPR007688">
    <property type="entry name" value="Conjugal_tfr_TrbL/VirB6"/>
</dbReference>
<comment type="subcellular location">
    <subcellularLocation>
        <location evidence="1">Membrane</location>
        <topology evidence="1">Multi-pass membrane protein</topology>
    </subcellularLocation>
</comment>
<feature type="transmembrane region" description="Helical" evidence="6">
    <location>
        <begin position="89"/>
        <end position="110"/>
    </location>
</feature>
<comment type="caution">
    <text evidence="7">The sequence shown here is derived from an EMBL/GenBank/DDBJ whole genome shotgun (WGS) entry which is preliminary data.</text>
</comment>
<dbReference type="EMBL" id="QYUR01000002">
    <property type="protein sequence ID" value="RJG14317.1"/>
    <property type="molecule type" value="Genomic_DNA"/>
</dbReference>
<feature type="transmembrane region" description="Helical" evidence="6">
    <location>
        <begin position="58"/>
        <end position="77"/>
    </location>
</feature>
<feature type="compositionally biased region" description="Polar residues" evidence="5">
    <location>
        <begin position="352"/>
        <end position="367"/>
    </location>
</feature>
<keyword evidence="8" id="KW-1185">Reference proteome</keyword>
<name>A0A418XPF0_9PSED</name>
<feature type="transmembrane region" description="Helical" evidence="6">
    <location>
        <begin position="217"/>
        <end position="237"/>
    </location>
</feature>
<protein>
    <submittedName>
        <fullName evidence="7">P-type conjugative transfer protein TrbL</fullName>
    </submittedName>
</protein>
<keyword evidence="3 6" id="KW-1133">Transmembrane helix</keyword>
<dbReference type="NCBIfam" id="TIGR02783">
    <property type="entry name" value="TrbL_P"/>
    <property type="match status" value="1"/>
</dbReference>
<dbReference type="InterPro" id="IPR014150">
    <property type="entry name" value="Conjugal_tfr_TrbL"/>
</dbReference>
<dbReference type="OrthoDB" id="8525003at2"/>
<feature type="region of interest" description="Disordered" evidence="5">
    <location>
        <begin position="342"/>
        <end position="367"/>
    </location>
</feature>